<dbReference type="GO" id="GO:0006412">
    <property type="term" value="P:translation"/>
    <property type="evidence" value="ECO:0007669"/>
    <property type="project" value="UniProtKB-UniRule"/>
</dbReference>
<accession>A0A7C5XL73</accession>
<dbReference type="PIRSF" id="PIRSF002181">
    <property type="entry name" value="Ribosomal_L13"/>
    <property type="match status" value="1"/>
</dbReference>
<evidence type="ECO:0000313" key="6">
    <source>
        <dbReference type="EMBL" id="HHP82584.1"/>
    </source>
</evidence>
<dbReference type="EMBL" id="DRUB01000061">
    <property type="protein sequence ID" value="HHR95876.1"/>
    <property type="molecule type" value="Genomic_DNA"/>
</dbReference>
<sequence>MSNIYEVSLKDLYEILADVKDKEIVIDAENALLGRLASCIAKLLLMGFRIHVVNIEKALVSGDKKMVIESYKLLLNIKTHRNPYKQSMKRPRNPIAIFKSSIKRMLPKHNWRGKMLLKSVKAYIGIPKEFSGKRIIKIAEVNAEKLGRKSVISVLEIAKALGWRGVE</sequence>
<dbReference type="Pfam" id="PF00572">
    <property type="entry name" value="Ribosomal_L13"/>
    <property type="match status" value="1"/>
</dbReference>
<name>A0A7C5XL73_9CREN</name>
<comment type="caution">
    <text evidence="6">The sequence shown here is derived from an EMBL/GenBank/DDBJ whole genome shotgun (WGS) entry which is preliminary data.</text>
</comment>
<evidence type="ECO:0000256" key="5">
    <source>
        <dbReference type="RuleBase" id="RU003877"/>
    </source>
</evidence>
<evidence type="ECO:0000256" key="1">
    <source>
        <dbReference type="ARBA" id="ARBA00006227"/>
    </source>
</evidence>
<dbReference type="GO" id="GO:0003729">
    <property type="term" value="F:mRNA binding"/>
    <property type="evidence" value="ECO:0007669"/>
    <property type="project" value="TreeGrafter"/>
</dbReference>
<dbReference type="InterPro" id="IPR036899">
    <property type="entry name" value="Ribosomal_uL13_sf"/>
</dbReference>
<dbReference type="NCBIfam" id="TIGR01077">
    <property type="entry name" value="L13_A_E"/>
    <property type="match status" value="1"/>
</dbReference>
<reference evidence="6" key="1">
    <citation type="journal article" date="2020" name="mSystems">
        <title>Genome- and Community-Level Interaction Insights into Carbon Utilization and Element Cycling Functions of Hydrothermarchaeota in Hydrothermal Sediment.</title>
        <authorList>
            <person name="Zhou Z."/>
            <person name="Liu Y."/>
            <person name="Xu W."/>
            <person name="Pan J."/>
            <person name="Luo Z.H."/>
            <person name="Li M."/>
        </authorList>
    </citation>
    <scope>NUCLEOTIDE SEQUENCE [LARGE SCALE GENOMIC DNA]</scope>
    <source>
        <strain evidence="7">SpSt-1</strain>
        <strain evidence="6">SpSt-1121</strain>
    </source>
</reference>
<dbReference type="GO" id="GO:0017148">
    <property type="term" value="P:negative regulation of translation"/>
    <property type="evidence" value="ECO:0007669"/>
    <property type="project" value="TreeGrafter"/>
</dbReference>
<evidence type="ECO:0000256" key="3">
    <source>
        <dbReference type="ARBA" id="ARBA00023274"/>
    </source>
</evidence>
<proteinExistence type="inferred from homology"/>
<dbReference type="AlphaFoldDB" id="A0A7C5XL73"/>
<dbReference type="InterPro" id="IPR005822">
    <property type="entry name" value="Ribosomal_uL13"/>
</dbReference>
<dbReference type="NCBIfam" id="NF005004">
    <property type="entry name" value="PRK06394.1"/>
    <property type="match status" value="1"/>
</dbReference>
<comment type="subunit">
    <text evidence="4">Part of the 50S ribosomal subunit.</text>
</comment>
<dbReference type="InterPro" id="IPR005823">
    <property type="entry name" value="Ribosomal_uL13_bac-type"/>
</dbReference>
<dbReference type="EMBL" id="DRZI01000342">
    <property type="protein sequence ID" value="HHP82584.1"/>
    <property type="molecule type" value="Genomic_DNA"/>
</dbReference>
<dbReference type="PROSITE" id="PS00783">
    <property type="entry name" value="RIBOSOMAL_L13"/>
    <property type="match status" value="1"/>
</dbReference>
<dbReference type="HAMAP" id="MF_01366">
    <property type="entry name" value="Ribosomal_uL13"/>
    <property type="match status" value="1"/>
</dbReference>
<dbReference type="GO" id="GO:0003735">
    <property type="term" value="F:structural constituent of ribosome"/>
    <property type="evidence" value="ECO:0007669"/>
    <property type="project" value="UniProtKB-UniRule"/>
</dbReference>
<dbReference type="PANTHER" id="PTHR11545:SF3">
    <property type="entry name" value="LARGE RIBOSOMAL SUBUNIT PROTEIN UL13"/>
    <property type="match status" value="1"/>
</dbReference>
<evidence type="ECO:0000256" key="4">
    <source>
        <dbReference type="HAMAP-Rule" id="MF_01366"/>
    </source>
</evidence>
<dbReference type="CDD" id="cd00392">
    <property type="entry name" value="Ribosomal_L13"/>
    <property type="match status" value="1"/>
</dbReference>
<protein>
    <recommendedName>
        <fullName evidence="4">Large ribosomal subunit protein uL13</fullName>
    </recommendedName>
</protein>
<dbReference type="Gene3D" id="3.90.1180.10">
    <property type="entry name" value="Ribosomal protein L13"/>
    <property type="match status" value="1"/>
</dbReference>
<dbReference type="GO" id="GO:0022625">
    <property type="term" value="C:cytosolic large ribosomal subunit"/>
    <property type="evidence" value="ECO:0007669"/>
    <property type="project" value="UniProtKB-UniRule"/>
</dbReference>
<organism evidence="6">
    <name type="scientific">Ignisphaera aggregans</name>
    <dbReference type="NCBI Taxonomy" id="334771"/>
    <lineage>
        <taxon>Archaea</taxon>
        <taxon>Thermoproteota</taxon>
        <taxon>Thermoprotei</taxon>
        <taxon>Desulfurococcales</taxon>
        <taxon>Desulfurococcaceae</taxon>
        <taxon>Ignisphaera</taxon>
    </lineage>
</organism>
<dbReference type="InterPro" id="IPR023563">
    <property type="entry name" value="Ribosomal_uL13_CS"/>
</dbReference>
<gene>
    <name evidence="4" type="primary">rpl13</name>
    <name evidence="7" type="ORF">ENL47_03425</name>
    <name evidence="6" type="ORF">ENM84_07985</name>
</gene>
<comment type="function">
    <text evidence="4">This protein is one of the early assembly proteins of the 50S ribosomal subunit, although it is not seen to bind rRNA by itself. It is important during the early stages of 50S assembly.</text>
</comment>
<evidence type="ECO:0000256" key="2">
    <source>
        <dbReference type="ARBA" id="ARBA00022980"/>
    </source>
</evidence>
<comment type="similarity">
    <text evidence="1 4 5">Belongs to the universal ribosomal protein uL13 family.</text>
</comment>
<dbReference type="SUPFAM" id="SSF52161">
    <property type="entry name" value="Ribosomal protein L13"/>
    <property type="match status" value="1"/>
</dbReference>
<evidence type="ECO:0000313" key="7">
    <source>
        <dbReference type="EMBL" id="HHR95876.1"/>
    </source>
</evidence>
<keyword evidence="3 4" id="KW-0687">Ribonucleoprotein</keyword>
<keyword evidence="2 4" id="KW-0689">Ribosomal protein</keyword>
<dbReference type="InterPro" id="IPR005755">
    <property type="entry name" value="Ribosomal_uL13_euk/arc"/>
</dbReference>
<dbReference type="PANTHER" id="PTHR11545">
    <property type="entry name" value="RIBOSOMAL PROTEIN L13"/>
    <property type="match status" value="1"/>
</dbReference>